<dbReference type="InterPro" id="IPR022385">
    <property type="entry name" value="Rhs_assc_core"/>
</dbReference>
<protein>
    <recommendedName>
        <fullName evidence="3">RHS repeat-associated core domain-containing protein</fullName>
    </recommendedName>
</protein>
<dbReference type="PANTHER" id="PTHR32305:SF15">
    <property type="entry name" value="PROTEIN RHSA-RELATED"/>
    <property type="match status" value="1"/>
</dbReference>
<gene>
    <name evidence="1" type="ORF">DP202_10170</name>
</gene>
<sequence length="154" mass="17760">MVRILSHQEYWSNLTDEAWLAEGADNCLRLPGQYEDRETGLFYNLHRYYDPRHGRYITPDPVGLDGGLNQYAYVPDPLSWIDPLGLCKTGTVWDDINPTQSNYPGTVIPKSFEMTLPNGQRVWVHGNATEHMAEYAQYKAKYYIPDTVRLTSQE</sequence>
<accession>A0A330GGB0</accession>
<dbReference type="Gene3D" id="2.180.10.10">
    <property type="entry name" value="RHS repeat-associated core"/>
    <property type="match status" value="1"/>
</dbReference>
<proteinExistence type="predicted"/>
<reference evidence="1 2" key="1">
    <citation type="submission" date="2018-06" db="EMBL/GenBank/DDBJ databases">
        <title>ACT-28, a chromosomally-encoded AmpC with carbapenemase activity from Enterobacter kobei.</title>
        <authorList>
            <person name="Jousset A.B."/>
            <person name="Oueslati S."/>
            <person name="Bernabeu S."/>
            <person name="Takissian J."/>
            <person name="Creton E."/>
            <person name="Vogel A."/>
            <person name="Cotellon G."/>
            <person name="Bonnin R.A."/>
            <person name="Dortet L."/>
            <person name="Naas T."/>
        </authorList>
    </citation>
    <scope>NUCLEOTIDE SEQUENCE [LARGE SCALE GENOMIC DNA]</scope>
    <source>
        <strain evidence="1 2">99B3</strain>
    </source>
</reference>
<comment type="caution">
    <text evidence="1">The sequence shown here is derived from an EMBL/GenBank/DDBJ whole genome shotgun (WGS) entry which is preliminary data.</text>
</comment>
<dbReference type="PRINTS" id="PR00394">
    <property type="entry name" value="RHSPROTEIN"/>
</dbReference>
<dbReference type="PANTHER" id="PTHR32305">
    <property type="match status" value="1"/>
</dbReference>
<dbReference type="NCBIfam" id="TIGR03696">
    <property type="entry name" value="Rhs_assc_core"/>
    <property type="match status" value="1"/>
</dbReference>
<evidence type="ECO:0000313" key="2">
    <source>
        <dbReference type="Proteomes" id="UP000251576"/>
    </source>
</evidence>
<dbReference type="InterPro" id="IPR050708">
    <property type="entry name" value="T6SS_VgrG/RHS"/>
</dbReference>
<evidence type="ECO:0000313" key="1">
    <source>
        <dbReference type="EMBL" id="RAZ68129.1"/>
    </source>
</evidence>
<dbReference type="EMBL" id="QMDH01000015">
    <property type="protein sequence ID" value="RAZ68129.1"/>
    <property type="molecule type" value="Genomic_DNA"/>
</dbReference>
<organism evidence="1 2">
    <name type="scientific">Enterobacter cloacae</name>
    <dbReference type="NCBI Taxonomy" id="550"/>
    <lineage>
        <taxon>Bacteria</taxon>
        <taxon>Pseudomonadati</taxon>
        <taxon>Pseudomonadota</taxon>
        <taxon>Gammaproteobacteria</taxon>
        <taxon>Enterobacterales</taxon>
        <taxon>Enterobacteriaceae</taxon>
        <taxon>Enterobacter</taxon>
        <taxon>Enterobacter cloacae complex</taxon>
    </lineage>
</organism>
<evidence type="ECO:0008006" key="3">
    <source>
        <dbReference type="Google" id="ProtNLM"/>
    </source>
</evidence>
<name>A0A330GGB0_ENTCL</name>
<dbReference type="AlphaFoldDB" id="A0A330GGB0"/>
<dbReference type="Proteomes" id="UP000251576">
    <property type="component" value="Unassembled WGS sequence"/>
</dbReference>